<sequence>RASNGPVRSMGDSLDVMVPLNQDTMDRHLGVMPSGSSVIYDEAKITPENTPEGVQLCPLPIKELIVGNKLAANTVAVAVILNMLGIEFDDLVDALERIFSRKGKAVVESNMEIAQRGYDYAADNFSAFPYKAPRLSKGLAVVTGNEATGMGALAAGVKFYAAYPMSPSTGVLMYIAQHARELGVMVRQVEDEIGVMNMVIGAAHAGCRAMCATSGGGFALMTEAIGMS</sequence>
<evidence type="ECO:0000256" key="1">
    <source>
        <dbReference type="ARBA" id="ARBA00023002"/>
    </source>
</evidence>
<dbReference type="InterPro" id="IPR019752">
    <property type="entry name" value="Pyrv/ketoisovalerate_OxRed_cat"/>
</dbReference>
<dbReference type="EMBL" id="UINC01231282">
    <property type="protein sequence ID" value="SVE63751.1"/>
    <property type="molecule type" value="Genomic_DNA"/>
</dbReference>
<dbReference type="CDD" id="cd07034">
    <property type="entry name" value="TPP_PYR_PFOR_IOR-alpha_like"/>
    <property type="match status" value="1"/>
</dbReference>
<feature type="domain" description="Pyruvate/ketoisovalerate oxidoreductase catalytic" evidence="2">
    <location>
        <begin position="2"/>
        <end position="119"/>
    </location>
</feature>
<accession>A0A383F445</accession>
<dbReference type="InterPro" id="IPR002880">
    <property type="entry name" value="Pyrv_Fd/Flavodoxin_OxRdtase_N"/>
</dbReference>
<dbReference type="PANTHER" id="PTHR32154">
    <property type="entry name" value="PYRUVATE-FLAVODOXIN OXIDOREDUCTASE-RELATED"/>
    <property type="match status" value="1"/>
</dbReference>
<dbReference type="Pfam" id="PF01558">
    <property type="entry name" value="POR"/>
    <property type="match status" value="1"/>
</dbReference>
<feature type="non-terminal residue" evidence="4">
    <location>
        <position position="228"/>
    </location>
</feature>
<gene>
    <name evidence="4" type="ORF">METZ01_LOCUS516605</name>
</gene>
<dbReference type="SUPFAM" id="SSF53323">
    <property type="entry name" value="Pyruvate-ferredoxin oxidoreductase, PFOR, domain III"/>
    <property type="match status" value="1"/>
</dbReference>
<protein>
    <recommendedName>
        <fullName evidence="5">Pyruvate flavodoxin/ferredoxin oxidoreductase pyrimidine binding domain-containing protein</fullName>
    </recommendedName>
</protein>
<dbReference type="InterPro" id="IPR002869">
    <property type="entry name" value="Pyrv_flavodox_OxRed_cen"/>
</dbReference>
<dbReference type="InterPro" id="IPR029061">
    <property type="entry name" value="THDP-binding"/>
</dbReference>
<keyword evidence="1" id="KW-0560">Oxidoreductase</keyword>
<dbReference type="PANTHER" id="PTHR32154:SF20">
    <property type="entry name" value="2-OXOGLUTARATE OXIDOREDUCTASE SUBUNIT KORA"/>
    <property type="match status" value="1"/>
</dbReference>
<reference evidence="4" key="1">
    <citation type="submission" date="2018-05" db="EMBL/GenBank/DDBJ databases">
        <authorList>
            <person name="Lanie J.A."/>
            <person name="Ng W.-L."/>
            <person name="Kazmierczak K.M."/>
            <person name="Andrzejewski T.M."/>
            <person name="Davidsen T.M."/>
            <person name="Wayne K.J."/>
            <person name="Tettelin H."/>
            <person name="Glass J.I."/>
            <person name="Rusch D."/>
            <person name="Podicherti R."/>
            <person name="Tsui H.-C.T."/>
            <person name="Winkler M.E."/>
        </authorList>
    </citation>
    <scope>NUCLEOTIDE SEQUENCE</scope>
</reference>
<dbReference type="GO" id="GO:0006979">
    <property type="term" value="P:response to oxidative stress"/>
    <property type="evidence" value="ECO:0007669"/>
    <property type="project" value="TreeGrafter"/>
</dbReference>
<evidence type="ECO:0008006" key="5">
    <source>
        <dbReference type="Google" id="ProtNLM"/>
    </source>
</evidence>
<feature type="non-terminal residue" evidence="4">
    <location>
        <position position="1"/>
    </location>
</feature>
<evidence type="ECO:0000313" key="4">
    <source>
        <dbReference type="EMBL" id="SVE63751.1"/>
    </source>
</evidence>
<proteinExistence type="predicted"/>
<dbReference type="SUPFAM" id="SSF52518">
    <property type="entry name" value="Thiamin diphosphate-binding fold (THDP-binding)"/>
    <property type="match status" value="1"/>
</dbReference>
<dbReference type="Gene3D" id="3.40.50.970">
    <property type="match status" value="1"/>
</dbReference>
<dbReference type="GO" id="GO:0016903">
    <property type="term" value="F:oxidoreductase activity, acting on the aldehyde or oxo group of donors"/>
    <property type="evidence" value="ECO:0007669"/>
    <property type="project" value="InterPro"/>
</dbReference>
<dbReference type="InterPro" id="IPR050722">
    <property type="entry name" value="Pyruvate:ferred/Flavod_OxRd"/>
</dbReference>
<evidence type="ECO:0000259" key="2">
    <source>
        <dbReference type="Pfam" id="PF01558"/>
    </source>
</evidence>
<dbReference type="Gene3D" id="3.40.920.10">
    <property type="entry name" value="Pyruvate-ferredoxin oxidoreductase, PFOR, domain III"/>
    <property type="match status" value="1"/>
</dbReference>
<dbReference type="Pfam" id="PF01855">
    <property type="entry name" value="POR_N"/>
    <property type="match status" value="1"/>
</dbReference>
<organism evidence="4">
    <name type="scientific">marine metagenome</name>
    <dbReference type="NCBI Taxonomy" id="408172"/>
    <lineage>
        <taxon>unclassified sequences</taxon>
        <taxon>metagenomes</taxon>
        <taxon>ecological metagenomes</taxon>
    </lineage>
</organism>
<feature type="domain" description="Pyruvate flavodoxin/ferredoxin oxidoreductase pyrimidine binding" evidence="3">
    <location>
        <begin position="151"/>
        <end position="227"/>
    </location>
</feature>
<dbReference type="AlphaFoldDB" id="A0A383F445"/>
<evidence type="ECO:0000259" key="3">
    <source>
        <dbReference type="Pfam" id="PF01855"/>
    </source>
</evidence>
<name>A0A383F445_9ZZZZ</name>